<dbReference type="GO" id="GO:0016567">
    <property type="term" value="P:protein ubiquitination"/>
    <property type="evidence" value="ECO:0007669"/>
    <property type="project" value="InterPro"/>
</dbReference>
<keyword evidence="6" id="KW-0863">Zinc-finger</keyword>
<dbReference type="AlphaFoldDB" id="Q7SCU8"/>
<dbReference type="OrthoDB" id="10009520at2759"/>
<evidence type="ECO:0000313" key="12">
    <source>
        <dbReference type="Proteomes" id="UP000001805"/>
    </source>
</evidence>
<dbReference type="InParanoid" id="Q7SCU8"/>
<feature type="region of interest" description="Disordered" evidence="9">
    <location>
        <begin position="113"/>
        <end position="190"/>
    </location>
</feature>
<keyword evidence="12" id="KW-1185">Reference proteome</keyword>
<dbReference type="EC" id="2.3.2.31" evidence="2"/>
<reference evidence="11 12" key="1">
    <citation type="journal article" date="2003" name="Nature">
        <title>The genome sequence of the filamentous fungus Neurospora crassa.</title>
        <authorList>
            <person name="Galagan J.E."/>
            <person name="Calvo S.E."/>
            <person name="Borkovich K.A."/>
            <person name="Selker E.U."/>
            <person name="Read N.D."/>
            <person name="Jaffe D."/>
            <person name="FitzHugh W."/>
            <person name="Ma L.J."/>
            <person name="Smirnov S."/>
            <person name="Purcell S."/>
            <person name="Rehman B."/>
            <person name="Elkins T."/>
            <person name="Engels R."/>
            <person name="Wang S."/>
            <person name="Nielsen C.B."/>
            <person name="Butler J."/>
            <person name="Endrizzi M."/>
            <person name="Qui D."/>
            <person name="Ianakiev P."/>
            <person name="Bell-Pedersen D."/>
            <person name="Nelson M.A."/>
            <person name="Werner-Washburne M."/>
            <person name="Selitrennikoff C.P."/>
            <person name="Kinsey J.A."/>
            <person name="Braun E.L."/>
            <person name="Zelter A."/>
            <person name="Schulte U."/>
            <person name="Kothe G.O."/>
            <person name="Jedd G."/>
            <person name="Mewes W."/>
            <person name="Staben C."/>
            <person name="Marcotte E."/>
            <person name="Greenberg D."/>
            <person name="Roy A."/>
            <person name="Foley K."/>
            <person name="Naylor J."/>
            <person name="Stange-Thomann N."/>
            <person name="Barrett R."/>
            <person name="Gnerre S."/>
            <person name="Kamal M."/>
            <person name="Kamvysselis M."/>
            <person name="Mauceli E."/>
            <person name="Bielke C."/>
            <person name="Rudd S."/>
            <person name="Frishman D."/>
            <person name="Krystofova S."/>
            <person name="Rasmussen C."/>
            <person name="Metzenberg R.L."/>
            <person name="Perkins D.D."/>
            <person name="Kroken S."/>
            <person name="Cogoni C."/>
            <person name="Macino G."/>
            <person name="Catcheside D."/>
            <person name="Li W."/>
            <person name="Pratt R.J."/>
            <person name="Osmani S.A."/>
            <person name="DeSouza C.P."/>
            <person name="Glass L."/>
            <person name="Orbach M.J."/>
            <person name="Berglund J.A."/>
            <person name="Voelker R."/>
            <person name="Yarden O."/>
            <person name="Plamann M."/>
            <person name="Seiler S."/>
            <person name="Dunlap J."/>
            <person name="Radford A."/>
            <person name="Aramayo R."/>
            <person name="Natvig D.O."/>
            <person name="Alex L.A."/>
            <person name="Mannhaupt G."/>
            <person name="Ebbole D.J."/>
            <person name="Freitag M."/>
            <person name="Paulsen I."/>
            <person name="Sachs M.S."/>
            <person name="Lander E.S."/>
            <person name="Nusbaum C."/>
            <person name="Birren B."/>
        </authorList>
    </citation>
    <scope>NUCLEOTIDE SEQUENCE [LARGE SCALE GENOMIC DNA]</scope>
    <source>
        <strain evidence="12">ATCC 24698 / 74-OR23-1A / CBS 708.71 / DSM 1257 / FGSC 987</strain>
    </source>
</reference>
<feature type="region of interest" description="Disordered" evidence="9">
    <location>
        <begin position="1"/>
        <end position="77"/>
    </location>
</feature>
<evidence type="ECO:0000256" key="1">
    <source>
        <dbReference type="ARBA" id="ARBA00001798"/>
    </source>
</evidence>
<dbReference type="InterPro" id="IPR002867">
    <property type="entry name" value="IBR_dom"/>
</dbReference>
<organism evidence="11 12">
    <name type="scientific">Neurospora crassa (strain ATCC 24698 / 74-OR23-1A / CBS 708.71 / DSM 1257 / FGSC 987)</name>
    <dbReference type="NCBI Taxonomy" id="367110"/>
    <lineage>
        <taxon>Eukaryota</taxon>
        <taxon>Fungi</taxon>
        <taxon>Dikarya</taxon>
        <taxon>Ascomycota</taxon>
        <taxon>Pezizomycotina</taxon>
        <taxon>Sordariomycetes</taxon>
        <taxon>Sordariomycetidae</taxon>
        <taxon>Sordariales</taxon>
        <taxon>Sordariaceae</taxon>
        <taxon>Neurospora</taxon>
    </lineage>
</organism>
<comment type="catalytic activity">
    <reaction evidence="1">
        <text>[E2 ubiquitin-conjugating enzyme]-S-ubiquitinyl-L-cysteine + [acceptor protein]-L-lysine = [E2 ubiquitin-conjugating enzyme]-L-cysteine + [acceptor protein]-N(6)-ubiquitinyl-L-lysine.</text>
        <dbReference type="EC" id="2.3.2.31"/>
    </reaction>
</comment>
<keyword evidence="5" id="KW-0677">Repeat</keyword>
<dbReference type="PROSITE" id="PS51873">
    <property type="entry name" value="TRIAD"/>
    <property type="match status" value="1"/>
</dbReference>
<dbReference type="HOGENOM" id="CLU_483194_0_0_1"/>
<dbReference type="EMBL" id="CM002236">
    <property type="protein sequence ID" value="EAA34573.2"/>
    <property type="molecule type" value="Genomic_DNA"/>
</dbReference>
<dbReference type="GO" id="GO:0005737">
    <property type="term" value="C:cytoplasm"/>
    <property type="evidence" value="ECO:0000318"/>
    <property type="project" value="GO_Central"/>
</dbReference>
<evidence type="ECO:0000256" key="3">
    <source>
        <dbReference type="ARBA" id="ARBA00022679"/>
    </source>
</evidence>
<name>Q7SCU8_NEUCR</name>
<dbReference type="GO" id="GO:0008270">
    <property type="term" value="F:zinc ion binding"/>
    <property type="evidence" value="ECO:0007669"/>
    <property type="project" value="UniProtKB-KW"/>
</dbReference>
<dbReference type="GO" id="GO:0031624">
    <property type="term" value="F:ubiquitin conjugating enzyme binding"/>
    <property type="evidence" value="ECO:0000318"/>
    <property type="project" value="GO_Central"/>
</dbReference>
<feature type="compositionally biased region" description="Basic and acidic residues" evidence="9">
    <location>
        <begin position="1"/>
        <end position="19"/>
    </location>
</feature>
<keyword evidence="8" id="KW-0862">Zinc</keyword>
<keyword evidence="3" id="KW-0808">Transferase</keyword>
<accession>Q7SCU8</accession>
<evidence type="ECO:0000256" key="2">
    <source>
        <dbReference type="ARBA" id="ARBA00012251"/>
    </source>
</evidence>
<dbReference type="PANTHER" id="PTHR11685">
    <property type="entry name" value="RBR FAMILY RING FINGER AND IBR DOMAIN-CONTAINING"/>
    <property type="match status" value="1"/>
</dbReference>
<dbReference type="Gene3D" id="1.20.120.1750">
    <property type="match status" value="1"/>
</dbReference>
<evidence type="ECO:0000256" key="6">
    <source>
        <dbReference type="ARBA" id="ARBA00022771"/>
    </source>
</evidence>
<evidence type="ECO:0000256" key="4">
    <source>
        <dbReference type="ARBA" id="ARBA00022723"/>
    </source>
</evidence>
<dbReference type="GO" id="GO:0000151">
    <property type="term" value="C:ubiquitin ligase complex"/>
    <property type="evidence" value="ECO:0000318"/>
    <property type="project" value="GO_Central"/>
</dbReference>
<evidence type="ECO:0000256" key="7">
    <source>
        <dbReference type="ARBA" id="ARBA00022786"/>
    </source>
</evidence>
<dbReference type="KEGG" id="ncr:NCU09232"/>
<keyword evidence="7" id="KW-0833">Ubl conjugation pathway</keyword>
<dbReference type="GO" id="GO:0061630">
    <property type="term" value="F:ubiquitin protein ligase activity"/>
    <property type="evidence" value="ECO:0000318"/>
    <property type="project" value="GO_Central"/>
</dbReference>
<feature type="region of interest" description="Disordered" evidence="9">
    <location>
        <begin position="501"/>
        <end position="521"/>
    </location>
</feature>
<evidence type="ECO:0000313" key="11">
    <source>
        <dbReference type="EMBL" id="EAA34573.2"/>
    </source>
</evidence>
<evidence type="ECO:0000256" key="8">
    <source>
        <dbReference type="ARBA" id="ARBA00022833"/>
    </source>
</evidence>
<dbReference type="RefSeq" id="XP_963809.2">
    <property type="nucleotide sequence ID" value="XM_958716.3"/>
</dbReference>
<sequence>MYRRHTDNGEGSSRRENPPRRPTRITVVIRDEPVDGPPPHIEREERRHPWPPLRFPPPMVRWDLPSRPRPPVPPPRREGLWARAQELLGHNRHFLDRIDREVALDRLEARQAERRAQRAQQNRQEEEARRDRHEQERRQEVEAERRQEEHLEQVARRDERNRQHGGNVPAARANPVEARPTPVNRLPGPQVPAPVPAAPVATATTVNAATAPVPEPSVDGDDLVPCAVCAEEFPRSQVLTTSCAPEPHHYCGQCLQSFFRNAMDRNVWRNADTFPPTCCGNRFYIHANELGNENPSREVRARNERFRRLLGVEMIRQYIARTEQVRMEREHTGTRCSNVDCGWLIPERFTGVEGRRETEAVCHHCRQVTCIICEGRAHRARYQERCPGHRRRTEEQQQLEEQADRQFRQLRRDEAWRTCPTCDMTVERDGGCNLIKCIKCKTYFCYHCLLIHPNGHGDGPLCACPIFDLHEPERRIRERRAAGIPDHVAEGEEDEFFHGRNHQHRQHQRHHPDPGRHRHRRHRHEDRFFDHIPEDDDFFHGGDHRDILDDAPEELLNRPIEVDSDDDIDPEDLRFILDTLARGRMPR</sequence>
<dbReference type="GeneID" id="3879958"/>
<dbReference type="Pfam" id="PF01485">
    <property type="entry name" value="IBR"/>
    <property type="match status" value="1"/>
</dbReference>
<proteinExistence type="predicted"/>
<evidence type="ECO:0000259" key="10">
    <source>
        <dbReference type="PROSITE" id="PS51873"/>
    </source>
</evidence>
<dbReference type="PaxDb" id="5141-EFNCRP00000009056"/>
<dbReference type="VEuPathDB" id="FungiDB:NCU09232"/>
<evidence type="ECO:0000256" key="9">
    <source>
        <dbReference type="SAM" id="MobiDB-lite"/>
    </source>
</evidence>
<gene>
    <name evidence="11" type="ORF">NCU09232</name>
</gene>
<feature type="domain" description="RING-type" evidence="10">
    <location>
        <begin position="222"/>
        <end position="468"/>
    </location>
</feature>
<protein>
    <recommendedName>
        <fullName evidence="2">RBR-type E3 ubiquitin transferase</fullName>
        <ecNumber evidence="2">2.3.2.31</ecNumber>
    </recommendedName>
</protein>
<dbReference type="InterPro" id="IPR031127">
    <property type="entry name" value="E3_UB_ligase_RBR"/>
</dbReference>
<dbReference type="Proteomes" id="UP000001805">
    <property type="component" value="Chromosome 1, Linkage Group I"/>
</dbReference>
<evidence type="ECO:0000256" key="5">
    <source>
        <dbReference type="ARBA" id="ARBA00022737"/>
    </source>
</evidence>
<keyword evidence="4" id="KW-0479">Metal-binding</keyword>
<feature type="compositionally biased region" description="Pro residues" evidence="9">
    <location>
        <begin position="50"/>
        <end position="59"/>
    </location>
</feature>
<dbReference type="GO" id="GO:0006511">
    <property type="term" value="P:ubiquitin-dependent protein catabolic process"/>
    <property type="evidence" value="ECO:0000318"/>
    <property type="project" value="GO_Central"/>
</dbReference>
<dbReference type="InterPro" id="IPR044066">
    <property type="entry name" value="TRIAD_supradom"/>
</dbReference>
<feature type="compositionally biased region" description="Basic and acidic residues" evidence="9">
    <location>
        <begin position="123"/>
        <end position="162"/>
    </location>
</feature>
<dbReference type="SUPFAM" id="SSF57850">
    <property type="entry name" value="RING/U-box"/>
    <property type="match status" value="1"/>
</dbReference>